<evidence type="ECO:0000313" key="2">
    <source>
        <dbReference type="EMBL" id="KKN17789.1"/>
    </source>
</evidence>
<evidence type="ECO:0000256" key="1">
    <source>
        <dbReference type="SAM" id="MobiDB-lite"/>
    </source>
</evidence>
<organism evidence="2">
    <name type="scientific">marine sediment metagenome</name>
    <dbReference type="NCBI Taxonomy" id="412755"/>
    <lineage>
        <taxon>unclassified sequences</taxon>
        <taxon>metagenomes</taxon>
        <taxon>ecological metagenomes</taxon>
    </lineage>
</organism>
<dbReference type="AlphaFoldDB" id="A0A0F9NIV0"/>
<proteinExistence type="predicted"/>
<gene>
    <name evidence="2" type="ORF">LCGC14_0962290</name>
</gene>
<feature type="non-terminal residue" evidence="2">
    <location>
        <position position="51"/>
    </location>
</feature>
<protein>
    <submittedName>
        <fullName evidence="2">Uncharacterized protein</fullName>
    </submittedName>
</protein>
<comment type="caution">
    <text evidence="2">The sequence shown here is derived from an EMBL/GenBank/DDBJ whole genome shotgun (WGS) entry which is preliminary data.</text>
</comment>
<dbReference type="EMBL" id="LAZR01003488">
    <property type="protein sequence ID" value="KKN17789.1"/>
    <property type="molecule type" value="Genomic_DNA"/>
</dbReference>
<sequence>MPSQSDTDPTDTTEAGGGSSNNPAGPGDQGATDERDGKTQATLADLSALKV</sequence>
<feature type="compositionally biased region" description="Low complexity" evidence="1">
    <location>
        <begin position="1"/>
        <end position="13"/>
    </location>
</feature>
<accession>A0A0F9NIV0</accession>
<name>A0A0F9NIV0_9ZZZZ</name>
<feature type="region of interest" description="Disordered" evidence="1">
    <location>
        <begin position="1"/>
        <end position="51"/>
    </location>
</feature>
<reference evidence="2" key="1">
    <citation type="journal article" date="2015" name="Nature">
        <title>Complex archaea that bridge the gap between prokaryotes and eukaryotes.</title>
        <authorList>
            <person name="Spang A."/>
            <person name="Saw J.H."/>
            <person name="Jorgensen S.L."/>
            <person name="Zaremba-Niedzwiedzka K."/>
            <person name="Martijn J."/>
            <person name="Lind A.E."/>
            <person name="van Eijk R."/>
            <person name="Schleper C."/>
            <person name="Guy L."/>
            <person name="Ettema T.J."/>
        </authorList>
    </citation>
    <scope>NUCLEOTIDE SEQUENCE</scope>
</reference>